<sequence length="70" mass="8331">MITKEEFQLRKEELTERVKKLEEEKAPLLFTLSDDVSEELPYEFIKSILENFSKVLKESASREQQKSCYT</sequence>
<gene>
    <name evidence="1" type="ORF">SDC9_117991</name>
</gene>
<evidence type="ECO:0000313" key="1">
    <source>
        <dbReference type="EMBL" id="MPM71028.1"/>
    </source>
</evidence>
<name>A0A645C131_9ZZZZ</name>
<accession>A0A645C131</accession>
<dbReference type="EMBL" id="VSSQ01023857">
    <property type="protein sequence ID" value="MPM71028.1"/>
    <property type="molecule type" value="Genomic_DNA"/>
</dbReference>
<protein>
    <submittedName>
        <fullName evidence="1">Uncharacterized protein</fullName>
    </submittedName>
</protein>
<proteinExistence type="predicted"/>
<organism evidence="1">
    <name type="scientific">bioreactor metagenome</name>
    <dbReference type="NCBI Taxonomy" id="1076179"/>
    <lineage>
        <taxon>unclassified sequences</taxon>
        <taxon>metagenomes</taxon>
        <taxon>ecological metagenomes</taxon>
    </lineage>
</organism>
<reference evidence="1" key="1">
    <citation type="submission" date="2019-08" db="EMBL/GenBank/DDBJ databases">
        <authorList>
            <person name="Kucharzyk K."/>
            <person name="Murdoch R.W."/>
            <person name="Higgins S."/>
            <person name="Loffler F."/>
        </authorList>
    </citation>
    <scope>NUCLEOTIDE SEQUENCE</scope>
</reference>
<dbReference type="AlphaFoldDB" id="A0A645C131"/>
<comment type="caution">
    <text evidence="1">The sequence shown here is derived from an EMBL/GenBank/DDBJ whole genome shotgun (WGS) entry which is preliminary data.</text>
</comment>